<evidence type="ECO:0000313" key="2">
    <source>
        <dbReference type="EMBL" id="KAF9476295.1"/>
    </source>
</evidence>
<proteinExistence type="predicted"/>
<gene>
    <name evidence="2" type="ORF">BDN70DRAFT_183576</name>
</gene>
<accession>A0A9P5YX38</accession>
<sequence>MTLGIGGFIYLRRRRREKEELFIATIPHQFIPVEPRIPSVPASQQAPTSMSGRIPFDKASSSRGVTIPSEIYRNPPSPEDNTTIPSSGGISYYPSIITSSNVTNGPTPTDNPPRYLVSPARKLPGGFTNFPSTSIRRSAKSLEASTHSAVSPDSEYVLESAISDSSNVLGRQLSAVSSARTANTARGFRPEGRVEEEAETIYQHRDGGVVRELPPPYMDRGDSEERSNQ</sequence>
<feature type="region of interest" description="Disordered" evidence="1">
    <location>
        <begin position="204"/>
        <end position="229"/>
    </location>
</feature>
<dbReference type="OrthoDB" id="3070241at2759"/>
<feature type="compositionally biased region" description="Basic and acidic residues" evidence="1">
    <location>
        <begin position="219"/>
        <end position="229"/>
    </location>
</feature>
<keyword evidence="3" id="KW-1185">Reference proteome</keyword>
<dbReference type="EMBL" id="MU155299">
    <property type="protein sequence ID" value="KAF9476295.1"/>
    <property type="molecule type" value="Genomic_DNA"/>
</dbReference>
<dbReference type="AlphaFoldDB" id="A0A9P5YX38"/>
<protein>
    <submittedName>
        <fullName evidence="2">Uncharacterized protein</fullName>
    </submittedName>
</protein>
<reference evidence="2" key="1">
    <citation type="submission" date="2020-11" db="EMBL/GenBank/DDBJ databases">
        <authorList>
            <consortium name="DOE Joint Genome Institute"/>
            <person name="Ahrendt S."/>
            <person name="Riley R."/>
            <person name="Andreopoulos W."/>
            <person name="Labutti K."/>
            <person name="Pangilinan J."/>
            <person name="Ruiz-Duenas F.J."/>
            <person name="Barrasa J.M."/>
            <person name="Sanchez-Garcia M."/>
            <person name="Camarero S."/>
            <person name="Miyauchi S."/>
            <person name="Serrano A."/>
            <person name="Linde D."/>
            <person name="Babiker R."/>
            <person name="Drula E."/>
            <person name="Ayuso-Fernandez I."/>
            <person name="Pacheco R."/>
            <person name="Padilla G."/>
            <person name="Ferreira P."/>
            <person name="Barriuso J."/>
            <person name="Kellner H."/>
            <person name="Castanera R."/>
            <person name="Alfaro M."/>
            <person name="Ramirez L."/>
            <person name="Pisabarro A.G."/>
            <person name="Kuo A."/>
            <person name="Tritt A."/>
            <person name="Lipzen A."/>
            <person name="He G."/>
            <person name="Yan M."/>
            <person name="Ng V."/>
            <person name="Cullen D."/>
            <person name="Martin F."/>
            <person name="Rosso M.-N."/>
            <person name="Henrissat B."/>
            <person name="Hibbett D."/>
            <person name="Martinez A.T."/>
            <person name="Grigoriev I.V."/>
        </authorList>
    </citation>
    <scope>NUCLEOTIDE SEQUENCE</scope>
    <source>
        <strain evidence="2">CIRM-BRFM 674</strain>
    </source>
</reference>
<feature type="region of interest" description="Disordered" evidence="1">
    <location>
        <begin position="38"/>
        <end position="90"/>
    </location>
</feature>
<evidence type="ECO:0000313" key="3">
    <source>
        <dbReference type="Proteomes" id="UP000807469"/>
    </source>
</evidence>
<organism evidence="2 3">
    <name type="scientific">Pholiota conissans</name>
    <dbReference type="NCBI Taxonomy" id="109636"/>
    <lineage>
        <taxon>Eukaryota</taxon>
        <taxon>Fungi</taxon>
        <taxon>Dikarya</taxon>
        <taxon>Basidiomycota</taxon>
        <taxon>Agaricomycotina</taxon>
        <taxon>Agaricomycetes</taxon>
        <taxon>Agaricomycetidae</taxon>
        <taxon>Agaricales</taxon>
        <taxon>Agaricineae</taxon>
        <taxon>Strophariaceae</taxon>
        <taxon>Pholiota</taxon>
    </lineage>
</organism>
<dbReference type="Proteomes" id="UP000807469">
    <property type="component" value="Unassembled WGS sequence"/>
</dbReference>
<feature type="compositionally biased region" description="Polar residues" evidence="1">
    <location>
        <begin position="41"/>
        <end position="51"/>
    </location>
</feature>
<name>A0A9P5YX38_9AGAR</name>
<comment type="caution">
    <text evidence="2">The sequence shown here is derived from an EMBL/GenBank/DDBJ whole genome shotgun (WGS) entry which is preliminary data.</text>
</comment>
<evidence type="ECO:0000256" key="1">
    <source>
        <dbReference type="SAM" id="MobiDB-lite"/>
    </source>
</evidence>